<name>A0ABY2X563_9RHOB</name>
<sequence>MVGWRYFQTKDLTMAGSVKAKTPSPKNVPYTVAGDTLADIWADIEKKGPKVNGKNRAGKTVAKGDANPNCGFKVKEDKKKGVFICDLATSVVNVSLVDCTIDHPKLKSDKNLSAKAKKEWKRFMKELMVHENEHVTAMIDEMKALGKEVVNITKQVEDADKKVAQEKALKEWETDVLAKIDTSTIEARLEKVNKALDSKTGHGPVLDTSIP</sequence>
<dbReference type="Proteomes" id="UP001191082">
    <property type="component" value="Unassembled WGS sequence"/>
</dbReference>
<gene>
    <name evidence="1" type="ORF">FGK64_17600</name>
</gene>
<dbReference type="EMBL" id="VCPC01000004">
    <property type="protein sequence ID" value="TMV10596.1"/>
    <property type="molecule type" value="Genomic_DNA"/>
</dbReference>
<evidence type="ECO:0000313" key="1">
    <source>
        <dbReference type="EMBL" id="TMV10596.1"/>
    </source>
</evidence>
<evidence type="ECO:0000313" key="2">
    <source>
        <dbReference type="Proteomes" id="UP001191082"/>
    </source>
</evidence>
<comment type="caution">
    <text evidence="1">The sequence shown here is derived from an EMBL/GenBank/DDBJ whole genome shotgun (WGS) entry which is preliminary data.</text>
</comment>
<organism evidence="1 2">
    <name type="scientific">Arenibacterium halophilum</name>
    <dbReference type="NCBI Taxonomy" id="2583821"/>
    <lineage>
        <taxon>Bacteria</taxon>
        <taxon>Pseudomonadati</taxon>
        <taxon>Pseudomonadota</taxon>
        <taxon>Alphaproteobacteria</taxon>
        <taxon>Rhodobacterales</taxon>
        <taxon>Paracoccaceae</taxon>
        <taxon>Arenibacterium</taxon>
    </lineage>
</organism>
<proteinExistence type="predicted"/>
<reference evidence="1 2" key="1">
    <citation type="submission" date="2019-05" db="EMBL/GenBank/DDBJ databases">
        <title>Marivita sp. nov. isolated from sea sediment.</title>
        <authorList>
            <person name="Kim W."/>
        </authorList>
    </citation>
    <scope>NUCLEOTIDE SEQUENCE [LARGE SCALE GENOMIC DNA]</scope>
    <source>
        <strain evidence="1 2">CAU 1492</strain>
    </source>
</reference>
<protein>
    <submittedName>
        <fullName evidence="1">DUF922 domain-containing protein</fullName>
    </submittedName>
</protein>
<keyword evidence="2" id="KW-1185">Reference proteome</keyword>
<accession>A0ABY2X563</accession>
<dbReference type="InterPro" id="IPR010321">
    <property type="entry name" value="DUF922"/>
</dbReference>
<dbReference type="Pfam" id="PF06037">
    <property type="entry name" value="DUF922"/>
    <property type="match status" value="1"/>
</dbReference>